<accession>A0A6A5VNE3</accession>
<feature type="region of interest" description="Disordered" evidence="1">
    <location>
        <begin position="1"/>
        <end position="30"/>
    </location>
</feature>
<reference evidence="2" key="1">
    <citation type="journal article" date="2020" name="Stud. Mycol.">
        <title>101 Dothideomycetes genomes: a test case for predicting lifestyles and emergence of pathogens.</title>
        <authorList>
            <person name="Haridas S."/>
            <person name="Albert R."/>
            <person name="Binder M."/>
            <person name="Bloem J."/>
            <person name="Labutti K."/>
            <person name="Salamov A."/>
            <person name="Andreopoulos B."/>
            <person name="Baker S."/>
            <person name="Barry K."/>
            <person name="Bills G."/>
            <person name="Bluhm B."/>
            <person name="Cannon C."/>
            <person name="Castanera R."/>
            <person name="Culley D."/>
            <person name="Daum C."/>
            <person name="Ezra D."/>
            <person name="Gonzalez J."/>
            <person name="Henrissat B."/>
            <person name="Kuo A."/>
            <person name="Liang C."/>
            <person name="Lipzen A."/>
            <person name="Lutzoni F."/>
            <person name="Magnuson J."/>
            <person name="Mondo S."/>
            <person name="Nolan M."/>
            <person name="Ohm R."/>
            <person name="Pangilinan J."/>
            <person name="Park H.-J."/>
            <person name="Ramirez L."/>
            <person name="Alfaro M."/>
            <person name="Sun H."/>
            <person name="Tritt A."/>
            <person name="Yoshinaga Y."/>
            <person name="Zwiers L.-H."/>
            <person name="Turgeon B."/>
            <person name="Goodwin S."/>
            <person name="Spatafora J."/>
            <person name="Crous P."/>
            <person name="Grigoriev I."/>
        </authorList>
    </citation>
    <scope>NUCLEOTIDE SEQUENCE</scope>
    <source>
        <strain evidence="2">CBS 107.79</strain>
    </source>
</reference>
<feature type="compositionally biased region" description="Pro residues" evidence="1">
    <location>
        <begin position="15"/>
        <end position="30"/>
    </location>
</feature>
<name>A0A6A5VNE3_9PLEO</name>
<evidence type="ECO:0000313" key="2">
    <source>
        <dbReference type="EMBL" id="KAF1978228.1"/>
    </source>
</evidence>
<dbReference type="AlphaFoldDB" id="A0A6A5VNE3"/>
<feature type="non-terminal residue" evidence="2">
    <location>
        <position position="1"/>
    </location>
</feature>
<evidence type="ECO:0000256" key="1">
    <source>
        <dbReference type="SAM" id="MobiDB-lite"/>
    </source>
</evidence>
<keyword evidence="3" id="KW-1185">Reference proteome</keyword>
<organism evidence="2 3">
    <name type="scientific">Bimuria novae-zelandiae CBS 107.79</name>
    <dbReference type="NCBI Taxonomy" id="1447943"/>
    <lineage>
        <taxon>Eukaryota</taxon>
        <taxon>Fungi</taxon>
        <taxon>Dikarya</taxon>
        <taxon>Ascomycota</taxon>
        <taxon>Pezizomycotina</taxon>
        <taxon>Dothideomycetes</taxon>
        <taxon>Pleosporomycetidae</taxon>
        <taxon>Pleosporales</taxon>
        <taxon>Massarineae</taxon>
        <taxon>Didymosphaeriaceae</taxon>
        <taxon>Bimuria</taxon>
    </lineage>
</organism>
<sequence>TAPRQKFADTFAPPNFQPNPPPSTPTPHQPPILKRLFDLYIMRRPLAEISGNRKAGFKLSLQAHSAILAQVENRVPKAKIARTFNVSRQAVYDTIKR</sequence>
<proteinExistence type="predicted"/>
<dbReference type="EMBL" id="ML976661">
    <property type="protein sequence ID" value="KAF1978228.1"/>
    <property type="molecule type" value="Genomic_DNA"/>
</dbReference>
<gene>
    <name evidence="2" type="ORF">BU23DRAFT_654732</name>
</gene>
<protein>
    <submittedName>
        <fullName evidence="2">Uncharacterized protein</fullName>
    </submittedName>
</protein>
<evidence type="ECO:0000313" key="3">
    <source>
        <dbReference type="Proteomes" id="UP000800036"/>
    </source>
</evidence>
<dbReference type="Proteomes" id="UP000800036">
    <property type="component" value="Unassembled WGS sequence"/>
</dbReference>